<dbReference type="InterPro" id="IPR036872">
    <property type="entry name" value="CH_dom_sf"/>
</dbReference>
<feature type="region of interest" description="Disordered" evidence="5">
    <location>
        <begin position="2075"/>
        <end position="2098"/>
    </location>
</feature>
<keyword evidence="3" id="KW-0677">Repeat</keyword>
<feature type="region of interest" description="Disordered" evidence="5">
    <location>
        <begin position="410"/>
        <end position="433"/>
    </location>
</feature>
<evidence type="ECO:0000259" key="6">
    <source>
        <dbReference type="PROSITE" id="PS50021"/>
    </source>
</evidence>
<dbReference type="GO" id="GO:0051295">
    <property type="term" value="P:establishment of meiotic spindle localization"/>
    <property type="evidence" value="ECO:0007669"/>
    <property type="project" value="TreeGrafter"/>
</dbReference>
<evidence type="ECO:0000313" key="7">
    <source>
        <dbReference type="EMBL" id="GAX74174.1"/>
    </source>
</evidence>
<feature type="region of interest" description="Disordered" evidence="5">
    <location>
        <begin position="323"/>
        <end position="365"/>
    </location>
</feature>
<dbReference type="STRING" id="1157962.A0A250WTL5"/>
<gene>
    <name evidence="7" type="ORF">CEUSTIGMA_g1623.t1</name>
</gene>
<keyword evidence="4" id="KW-0112">Calmodulin-binding</keyword>
<comment type="subcellular location">
    <subcellularLocation>
        <location evidence="1">Cytoplasm</location>
    </subcellularLocation>
</comment>
<evidence type="ECO:0000313" key="8">
    <source>
        <dbReference type="Proteomes" id="UP000232323"/>
    </source>
</evidence>
<organism evidence="7 8">
    <name type="scientific">Chlamydomonas eustigma</name>
    <dbReference type="NCBI Taxonomy" id="1157962"/>
    <lineage>
        <taxon>Eukaryota</taxon>
        <taxon>Viridiplantae</taxon>
        <taxon>Chlorophyta</taxon>
        <taxon>core chlorophytes</taxon>
        <taxon>Chlorophyceae</taxon>
        <taxon>CS clade</taxon>
        <taxon>Chlamydomonadales</taxon>
        <taxon>Chlamydomonadaceae</taxon>
        <taxon>Chlamydomonas</taxon>
    </lineage>
</organism>
<dbReference type="Gene3D" id="1.25.10.10">
    <property type="entry name" value="Leucine-rich Repeat Variant"/>
    <property type="match status" value="1"/>
</dbReference>
<sequence length="2219" mass="247987">MSTRVFSFSPPQKLPRFEEQEDEIVSICLAKFPLRPKATFGSLIVGQSRSISVEICLPPDYNGLDRDLNCTLSSKSDGLSISRGSEPLGLRETVCIPAGSDSTKIKITLRPEAEDSVCGSLDLECKAAGTLLKGAIAFTGKVLPKPKKTITKGTPSRVPGIESPSGAPRADRKRTAAKLTAQSPPLPPPRPRPSQVTIPLIPAQKLSLKPLTSVPVLSRKTDTQKPSDQSFKGKAVLGSNKRPAALTPLRAPAPKQQAMAPSAEDISTGADRILSGQPEDISTGADQILSGHPEDINEAPGHQEAEVMQMMTSRPQLPLRAKAAANEPPSPFQLRKVDSETELTSKQSPVDEEGKEGGAATRKRWEQSCHRVMPTPRTLLASGVAPSTRPPLKGFQKLVTVTSRPEALIQRENRSTLEKRSSSARRPHPDNIIKSGGVNFLRLHSEIPAAKQERALVSWLNSHLTTSSLTGASSASGSADSLIKPLLTPGTSCTGAHEASNKSSPPLVVKNAGHMSGRHSPSAAPGKKSPKAPQEAPSVVSPASNAILLTGPVVSTEPLLLKRLSAQVRGVLWRQYRDNKEIFEIISKVFGKIDGGFFNMTEAPLTADFSEVSKLVDPLLSYHPFWLKSALLLIFRDNVKNINSGDDSKVSEDRVWKRSVQSLVRETLLSEKLMQGASDKTAFWRSSSDHLLKNLLLSVLLLDKTLSNPQANRMPRGVPPLFCPSSMYKSSKEVVRAFLTGRMRGVGDVIHQLESWGYRVEYSQSPADDFDYTVTSLKEDLRSGIRLAKLYEVLTGSAPLLGKESHCEPPLFLNPVTDQQRMGNMTTVLLRMHEAGALPGEGQRILTRAGLFPLRAREIVDANRDMTLGMLMHIANKWQMPQLLSIKELATEVKRLQRQSLRVQASSSAPSGRRVTTEDLKQQLDVYPGNARLNLLLKWAQAVGALHGLRVNDFKSSFGDGRVLCYMICSYVPSILSKDEIYQPDAPKPEDVAVLLEGDEDIDLETLRRKGWCAVYEAGGSMDDDGLLKSFSNGIRHNFSMVHQAARRIGRVPEMLSPDDFADGLDEQSVVLYVAHLCARLLEISKEERAACIITQAMRKLMWIRKYGPELELTRNRSATTIQSHWRRCRAQRLASDMRVLRDQEVADKLEKLREASAILIQACWRGHVARQQFGMIARILACGLRRRAALVAQWKFRCREAAAIIIQNAWKCWRVRSDFLLKRSLVCKIQAQVKMLQARARYLTMRGAAVLIQRKFRIFLVTGSTKRRDSAALVIQKHWKGRKEMARFVSFRKSVCKIQAVVRGHLQRRELQRQLSSTIQIQTAWRKYQCRQKFLNVKAAAIVVQSLCRGWIARRNFSDIRLKASLIQAAWRGCSVRRTLALKVNSVIRIQSAWRGYKARHALFVAASAAALIQAAWRGHAARVLLQKHHMSARSIQAAWRSYSARTSFLKKRATAIILQAQWRRHVVQAHVKHLHACAIHIQACWRAFHACLHFRRKKYAVILIQKNARMWIERREFLKFRQSVIMIQAYWRGATVRVRVTGLKQKREDRRNAAATYIQALWRGSCQRLVYRRQLKHIITVQAAVRGVITRTILKEKKRAVLALEGLWLRRAAMLYKKRAVNAALIIQSHWRRHAAEKAMVSLRHAALTFQAAYRSHAGCMKFAQMRTAAGVIQRFARGMIARRHVAVQKAMESAVKEFQTTMAVYAKRLAAARSIQSAWRGYVVRRHTSPVLASAKLNRIKNQAAAVILKYYRCHLERRRQADIRSATDTITRLIPIIQARRQLRALKRAHERRCKAAMTIQSIFRMVRLKRKYELILRGVTRFQALWRGYSVRNSSGCSVVAARHKLHTASLAAQKEPHKHIGVRMREALGVLLAKRETEKVCVPMLRVEEFTSVSRDCCKVVAEDSGIVKELLQHMRRCNRSKPHEGVLKSLLGILNNMCRYTDLLPSVFRAGDCMDILSEKLQMFRDTEEVFMPTVIVLQRLLSLEEHAVNIAQRPETFRTWEGIAQVLSRKMESERKYIERLEVRKGSDNAAKQSTNKVVSAAKALHSLQDLIAVVIKAASKHGISLHDGRPVPGSHITSGKEQSSASNVKHSNQEAFLALPTEFIEPAAWQAKNTLVRNALKEIKNKYVQQVASERASASAVEEAAGCDPAGVAALALASCNVDLVVKSNTSHASSHQARAGTVRSPDRSSPHGRPAKTRRVWEPHSARKL</sequence>
<dbReference type="EMBL" id="BEGY01000006">
    <property type="protein sequence ID" value="GAX74174.1"/>
    <property type="molecule type" value="Genomic_DNA"/>
</dbReference>
<feature type="region of interest" description="Disordered" evidence="5">
    <location>
        <begin position="492"/>
        <end position="538"/>
    </location>
</feature>
<dbReference type="SUPFAM" id="SSF52540">
    <property type="entry name" value="P-loop containing nucleoside triphosphate hydrolases"/>
    <property type="match status" value="4"/>
</dbReference>
<dbReference type="GO" id="GO:0000278">
    <property type="term" value="P:mitotic cell cycle"/>
    <property type="evidence" value="ECO:0007669"/>
    <property type="project" value="TreeGrafter"/>
</dbReference>
<feature type="region of interest" description="Disordered" evidence="5">
    <location>
        <begin position="212"/>
        <end position="242"/>
    </location>
</feature>
<dbReference type="PROSITE" id="PS50021">
    <property type="entry name" value="CH"/>
    <property type="match status" value="2"/>
</dbReference>
<feature type="domain" description="Calponin-homology (CH)" evidence="6">
    <location>
        <begin position="930"/>
        <end position="1082"/>
    </location>
</feature>
<dbReference type="InterPro" id="IPR011989">
    <property type="entry name" value="ARM-like"/>
</dbReference>
<feature type="compositionally biased region" description="Basic and acidic residues" evidence="5">
    <location>
        <begin position="410"/>
        <end position="431"/>
    </location>
</feature>
<comment type="caution">
    <text evidence="7">The sequence shown here is derived from an EMBL/GenBank/DDBJ whole genome shotgun (WGS) entry which is preliminary data.</text>
</comment>
<evidence type="ECO:0000256" key="1">
    <source>
        <dbReference type="ARBA" id="ARBA00004496"/>
    </source>
</evidence>
<evidence type="ECO:0000256" key="5">
    <source>
        <dbReference type="SAM" id="MobiDB-lite"/>
    </source>
</evidence>
<dbReference type="PANTHER" id="PTHR22706:SF1">
    <property type="entry name" value="ASSEMBLY FACTOR FOR SPINDLE MICROTUBULES"/>
    <property type="match status" value="1"/>
</dbReference>
<feature type="compositionally biased region" description="Basic and acidic residues" evidence="5">
    <location>
        <begin position="2209"/>
        <end position="2219"/>
    </location>
</feature>
<dbReference type="InterPro" id="IPR000048">
    <property type="entry name" value="IQ_motif_EF-hand-BS"/>
</dbReference>
<keyword evidence="8" id="KW-1185">Reference proteome</keyword>
<evidence type="ECO:0000256" key="3">
    <source>
        <dbReference type="ARBA" id="ARBA00022737"/>
    </source>
</evidence>
<dbReference type="SMART" id="SM00015">
    <property type="entry name" value="IQ"/>
    <property type="match status" value="24"/>
</dbReference>
<dbReference type="SUPFAM" id="SSF47576">
    <property type="entry name" value="Calponin-homology domain, CH-domain"/>
    <property type="match status" value="1"/>
</dbReference>
<dbReference type="OrthoDB" id="2148418at2759"/>
<dbReference type="CDD" id="cd23767">
    <property type="entry name" value="IQCD"/>
    <property type="match status" value="4"/>
</dbReference>
<feature type="region of interest" description="Disordered" evidence="5">
    <location>
        <begin position="2179"/>
        <end position="2219"/>
    </location>
</feature>
<dbReference type="PANTHER" id="PTHR22706">
    <property type="entry name" value="ASSEMBLY FACTOR FOR SPINDLE MICROTUBULES"/>
    <property type="match status" value="1"/>
</dbReference>
<dbReference type="CDD" id="cd21223">
    <property type="entry name" value="CH_ASPM_rpt1"/>
    <property type="match status" value="1"/>
</dbReference>
<evidence type="ECO:0000256" key="4">
    <source>
        <dbReference type="ARBA" id="ARBA00022860"/>
    </source>
</evidence>
<reference evidence="7 8" key="1">
    <citation type="submission" date="2017-08" db="EMBL/GenBank/DDBJ databases">
        <title>Acidophilic green algal genome provides insights into adaptation to an acidic environment.</title>
        <authorList>
            <person name="Hirooka S."/>
            <person name="Hirose Y."/>
            <person name="Kanesaki Y."/>
            <person name="Higuchi S."/>
            <person name="Fujiwara T."/>
            <person name="Onuma R."/>
            <person name="Era A."/>
            <person name="Ohbayashi R."/>
            <person name="Uzuka A."/>
            <person name="Nozaki H."/>
            <person name="Yoshikawa H."/>
            <person name="Miyagishima S.Y."/>
        </authorList>
    </citation>
    <scope>NUCLEOTIDE SEQUENCE [LARGE SCALE GENOMIC DNA]</scope>
    <source>
        <strain evidence="7 8">NIES-2499</strain>
    </source>
</reference>
<dbReference type="Pfam" id="PF00612">
    <property type="entry name" value="IQ"/>
    <property type="match status" value="12"/>
</dbReference>
<dbReference type="SMART" id="SM00033">
    <property type="entry name" value="CH"/>
    <property type="match status" value="1"/>
</dbReference>
<accession>A0A250WTL5</accession>
<feature type="region of interest" description="Disordered" evidence="5">
    <location>
        <begin position="145"/>
        <end position="196"/>
    </location>
</feature>
<dbReference type="GO" id="GO:0000922">
    <property type="term" value="C:spindle pole"/>
    <property type="evidence" value="ECO:0007669"/>
    <property type="project" value="TreeGrafter"/>
</dbReference>
<feature type="domain" description="Calponin-homology (CH)" evidence="6">
    <location>
        <begin position="747"/>
        <end position="879"/>
    </location>
</feature>
<dbReference type="InterPro" id="IPR001715">
    <property type="entry name" value="CH_dom"/>
</dbReference>
<feature type="compositionally biased region" description="Polar residues" evidence="5">
    <location>
        <begin position="2084"/>
        <end position="2098"/>
    </location>
</feature>
<protein>
    <recommendedName>
        <fullName evidence="6">Calponin-homology (CH) domain-containing protein</fullName>
    </recommendedName>
</protein>
<dbReference type="GO" id="GO:0005516">
    <property type="term" value="F:calmodulin binding"/>
    <property type="evidence" value="ECO:0007669"/>
    <property type="project" value="UniProtKB-KW"/>
</dbReference>
<dbReference type="Pfam" id="PF00307">
    <property type="entry name" value="CH"/>
    <property type="match status" value="1"/>
</dbReference>
<keyword evidence="2" id="KW-0963">Cytoplasm</keyword>
<dbReference type="GO" id="GO:0005737">
    <property type="term" value="C:cytoplasm"/>
    <property type="evidence" value="ECO:0007669"/>
    <property type="project" value="UniProtKB-SubCell"/>
</dbReference>
<dbReference type="CDD" id="cd21224">
    <property type="entry name" value="CH_ASPM_rpt2"/>
    <property type="match status" value="1"/>
</dbReference>
<evidence type="ECO:0000256" key="2">
    <source>
        <dbReference type="ARBA" id="ARBA00022490"/>
    </source>
</evidence>
<name>A0A250WTL5_9CHLO</name>
<dbReference type="Proteomes" id="UP000232323">
    <property type="component" value="Unassembled WGS sequence"/>
</dbReference>
<dbReference type="Gene3D" id="1.20.5.190">
    <property type="match status" value="12"/>
</dbReference>
<dbReference type="GO" id="GO:0007051">
    <property type="term" value="P:spindle organization"/>
    <property type="evidence" value="ECO:0007669"/>
    <property type="project" value="TreeGrafter"/>
</dbReference>
<dbReference type="InterPro" id="IPR051185">
    <property type="entry name" value="ASPM"/>
</dbReference>
<dbReference type="InterPro" id="IPR027417">
    <property type="entry name" value="P-loop_NTPase"/>
</dbReference>
<dbReference type="Gene3D" id="1.10.418.10">
    <property type="entry name" value="Calponin-like domain"/>
    <property type="match status" value="2"/>
</dbReference>
<dbReference type="PROSITE" id="PS50096">
    <property type="entry name" value="IQ"/>
    <property type="match status" value="12"/>
</dbReference>
<proteinExistence type="predicted"/>